<dbReference type="AlphaFoldDB" id="A0A2P5BWJ2"/>
<evidence type="ECO:0000313" key="2">
    <source>
        <dbReference type="Proteomes" id="UP000237105"/>
    </source>
</evidence>
<organism evidence="1 2">
    <name type="scientific">Parasponia andersonii</name>
    <name type="common">Sponia andersonii</name>
    <dbReference type="NCBI Taxonomy" id="3476"/>
    <lineage>
        <taxon>Eukaryota</taxon>
        <taxon>Viridiplantae</taxon>
        <taxon>Streptophyta</taxon>
        <taxon>Embryophyta</taxon>
        <taxon>Tracheophyta</taxon>
        <taxon>Spermatophyta</taxon>
        <taxon>Magnoliopsida</taxon>
        <taxon>eudicotyledons</taxon>
        <taxon>Gunneridae</taxon>
        <taxon>Pentapetalae</taxon>
        <taxon>rosids</taxon>
        <taxon>fabids</taxon>
        <taxon>Rosales</taxon>
        <taxon>Cannabaceae</taxon>
        <taxon>Parasponia</taxon>
    </lineage>
</organism>
<keyword evidence="2" id="KW-1185">Reference proteome</keyword>
<sequence length="108" mass="11866">MIHLKLNGDASFVKNGLGAAIEDHHNGKVTGAMAHGSSFFLASFNPFFAECLAFTLGLRFARTSNLIAQQIETDTKNVIASFHSRNFSSFEGWPCYVIRDILGLTELL</sequence>
<evidence type="ECO:0008006" key="3">
    <source>
        <dbReference type="Google" id="ProtNLM"/>
    </source>
</evidence>
<dbReference type="EMBL" id="JXTB01000210">
    <property type="protein sequence ID" value="PON53175.1"/>
    <property type="molecule type" value="Genomic_DNA"/>
</dbReference>
<reference evidence="2" key="1">
    <citation type="submission" date="2016-06" db="EMBL/GenBank/DDBJ databases">
        <title>Parallel loss of symbiosis genes in relatives of nitrogen-fixing non-legume Parasponia.</title>
        <authorList>
            <person name="Van Velzen R."/>
            <person name="Holmer R."/>
            <person name="Bu F."/>
            <person name="Rutten L."/>
            <person name="Van Zeijl A."/>
            <person name="Liu W."/>
            <person name="Santuari L."/>
            <person name="Cao Q."/>
            <person name="Sharma T."/>
            <person name="Shen D."/>
            <person name="Roswanjaya Y."/>
            <person name="Wardhani T."/>
            <person name="Kalhor M.S."/>
            <person name="Jansen J."/>
            <person name="Van den Hoogen J."/>
            <person name="Gungor B."/>
            <person name="Hartog M."/>
            <person name="Hontelez J."/>
            <person name="Verver J."/>
            <person name="Yang W.-C."/>
            <person name="Schijlen E."/>
            <person name="Repin R."/>
            <person name="Schilthuizen M."/>
            <person name="Schranz E."/>
            <person name="Heidstra R."/>
            <person name="Miyata K."/>
            <person name="Fedorova E."/>
            <person name="Kohlen W."/>
            <person name="Bisseling T."/>
            <person name="Smit S."/>
            <person name="Geurts R."/>
        </authorList>
    </citation>
    <scope>NUCLEOTIDE SEQUENCE [LARGE SCALE GENOMIC DNA]</scope>
    <source>
        <strain evidence="2">cv. WU1-14</strain>
    </source>
</reference>
<comment type="caution">
    <text evidence="1">The sequence shown here is derived from an EMBL/GenBank/DDBJ whole genome shotgun (WGS) entry which is preliminary data.</text>
</comment>
<proteinExistence type="predicted"/>
<accession>A0A2P5BWJ2</accession>
<dbReference type="Proteomes" id="UP000237105">
    <property type="component" value="Unassembled WGS sequence"/>
</dbReference>
<gene>
    <name evidence="1" type="ORF">PanWU01x14_204060</name>
</gene>
<protein>
    <recommendedName>
        <fullName evidence="3">RNase H type-1 domain-containing protein</fullName>
    </recommendedName>
</protein>
<name>A0A2P5BWJ2_PARAD</name>
<evidence type="ECO:0000313" key="1">
    <source>
        <dbReference type="EMBL" id="PON53175.1"/>
    </source>
</evidence>